<feature type="region of interest" description="Disordered" evidence="1">
    <location>
        <begin position="207"/>
        <end position="240"/>
    </location>
</feature>
<feature type="compositionally biased region" description="Polar residues" evidence="1">
    <location>
        <begin position="69"/>
        <end position="83"/>
    </location>
</feature>
<organism evidence="2 3">
    <name type="scientific">Xenoophorus captivus</name>
    <dbReference type="NCBI Taxonomy" id="1517983"/>
    <lineage>
        <taxon>Eukaryota</taxon>
        <taxon>Metazoa</taxon>
        <taxon>Chordata</taxon>
        <taxon>Craniata</taxon>
        <taxon>Vertebrata</taxon>
        <taxon>Euteleostomi</taxon>
        <taxon>Actinopterygii</taxon>
        <taxon>Neopterygii</taxon>
        <taxon>Teleostei</taxon>
        <taxon>Neoteleostei</taxon>
        <taxon>Acanthomorphata</taxon>
        <taxon>Ovalentaria</taxon>
        <taxon>Atherinomorphae</taxon>
        <taxon>Cyprinodontiformes</taxon>
        <taxon>Goodeidae</taxon>
        <taxon>Xenoophorus</taxon>
    </lineage>
</organism>
<feature type="compositionally biased region" description="Polar residues" evidence="1">
    <location>
        <begin position="49"/>
        <end position="61"/>
    </location>
</feature>
<dbReference type="EMBL" id="JAHRIN010009930">
    <property type="protein sequence ID" value="MEQ2194933.1"/>
    <property type="molecule type" value="Genomic_DNA"/>
</dbReference>
<feature type="compositionally biased region" description="Polar residues" evidence="1">
    <location>
        <begin position="213"/>
        <end position="226"/>
    </location>
</feature>
<reference evidence="2 3" key="1">
    <citation type="submission" date="2021-06" db="EMBL/GenBank/DDBJ databases">
        <authorList>
            <person name="Palmer J.M."/>
        </authorList>
    </citation>
    <scope>NUCLEOTIDE SEQUENCE [LARGE SCALE GENOMIC DNA]</scope>
    <source>
        <strain evidence="2 3">XC_2019</strain>
        <tissue evidence="2">Muscle</tissue>
    </source>
</reference>
<proteinExistence type="predicted"/>
<protein>
    <submittedName>
        <fullName evidence="2">Uncharacterized protein</fullName>
    </submittedName>
</protein>
<evidence type="ECO:0000313" key="3">
    <source>
        <dbReference type="Proteomes" id="UP001434883"/>
    </source>
</evidence>
<evidence type="ECO:0000313" key="2">
    <source>
        <dbReference type="EMBL" id="MEQ2194933.1"/>
    </source>
</evidence>
<feature type="compositionally biased region" description="Basic and acidic residues" evidence="1">
    <location>
        <begin position="227"/>
        <end position="236"/>
    </location>
</feature>
<sequence>MYPVMLETFHHLLFGYKVFESVEAESMAEGEEIPPIDLVKTTDDPQPPISESSTSAVSNQHPVPDNATVPESANEPTASQQTAEVSETFSEEITTESEPAISESARQDAKLPDLEEEALIQKKEINLESEAAAETGINKSKESSAAESKNLMTHGVGKEVNTNINLKSTPKNTNVLKLETEIHNEYFQAPPLGETLTLQTHKIKDLEGERSCPETSTDNIDSQSDTKPQDSKKPEDTESTVCNFAETKKAAEVELEKPDSNSPVRQVLNALQTASRGGFSLSSHSPDAVDSDDSLSALEMEDIPAGITCVTSEDIKPRPLIGLAAPPISLAQREKMASERLAQDHHLDTACNISPECTDLGLSEEEAEMDNVLTEPESGVMGGVTKYEESSEEQTYSVSIVQCKDIVFLCYKHTLTTLPSFFFFSKKHSTCT</sequence>
<dbReference type="Proteomes" id="UP001434883">
    <property type="component" value="Unassembled WGS sequence"/>
</dbReference>
<comment type="caution">
    <text evidence="2">The sequence shown here is derived from an EMBL/GenBank/DDBJ whole genome shotgun (WGS) entry which is preliminary data.</text>
</comment>
<feature type="region of interest" description="Disordered" evidence="1">
    <location>
        <begin position="28"/>
        <end position="112"/>
    </location>
</feature>
<gene>
    <name evidence="2" type="ORF">XENOCAPTIV_004915</name>
</gene>
<name>A0ABV0QH96_9TELE</name>
<accession>A0ABV0QH96</accession>
<evidence type="ECO:0000256" key="1">
    <source>
        <dbReference type="SAM" id="MobiDB-lite"/>
    </source>
</evidence>
<keyword evidence="3" id="KW-1185">Reference proteome</keyword>